<keyword evidence="5" id="KW-0998">Cell outer membrane</keyword>
<dbReference type="CDD" id="cd08977">
    <property type="entry name" value="SusD"/>
    <property type="match status" value="1"/>
</dbReference>
<accession>A0A0P0GD28</accession>
<dbReference type="PATRIC" id="fig|246787.4.peg.1616"/>
<keyword evidence="4" id="KW-0472">Membrane</keyword>
<feature type="domain" description="RagB/SusD" evidence="6">
    <location>
        <begin position="343"/>
        <end position="507"/>
    </location>
</feature>
<keyword evidence="3" id="KW-0732">Signal</keyword>
<comment type="similarity">
    <text evidence="2">Belongs to the SusD family.</text>
</comment>
<dbReference type="InterPro" id="IPR033985">
    <property type="entry name" value="SusD-like_N"/>
</dbReference>
<evidence type="ECO:0000256" key="2">
    <source>
        <dbReference type="ARBA" id="ARBA00006275"/>
    </source>
</evidence>
<dbReference type="KEGG" id="bcel:BcellWH2_01571"/>
<dbReference type="Pfam" id="PF07980">
    <property type="entry name" value="SusD_RagB"/>
    <property type="match status" value="1"/>
</dbReference>
<evidence type="ECO:0000256" key="4">
    <source>
        <dbReference type="ARBA" id="ARBA00023136"/>
    </source>
</evidence>
<dbReference type="AlphaFoldDB" id="A0A0P0GD28"/>
<dbReference type="EMBL" id="CP012801">
    <property type="protein sequence ID" value="ALJ58825.1"/>
    <property type="molecule type" value="Genomic_DNA"/>
</dbReference>
<evidence type="ECO:0000259" key="6">
    <source>
        <dbReference type="Pfam" id="PF07980"/>
    </source>
</evidence>
<evidence type="ECO:0000256" key="3">
    <source>
        <dbReference type="ARBA" id="ARBA00022729"/>
    </source>
</evidence>
<evidence type="ECO:0000313" key="8">
    <source>
        <dbReference type="EMBL" id="ALJ58825.1"/>
    </source>
</evidence>
<organism evidence="8 9">
    <name type="scientific">Bacteroides cellulosilyticus</name>
    <dbReference type="NCBI Taxonomy" id="246787"/>
    <lineage>
        <taxon>Bacteria</taxon>
        <taxon>Pseudomonadati</taxon>
        <taxon>Bacteroidota</taxon>
        <taxon>Bacteroidia</taxon>
        <taxon>Bacteroidales</taxon>
        <taxon>Bacteroidaceae</taxon>
        <taxon>Bacteroides</taxon>
    </lineage>
</organism>
<dbReference type="PROSITE" id="PS51257">
    <property type="entry name" value="PROKAR_LIPOPROTEIN"/>
    <property type="match status" value="1"/>
</dbReference>
<comment type="subcellular location">
    <subcellularLocation>
        <location evidence="1">Cell outer membrane</location>
    </subcellularLocation>
</comment>
<evidence type="ECO:0000256" key="1">
    <source>
        <dbReference type="ARBA" id="ARBA00004442"/>
    </source>
</evidence>
<evidence type="ECO:0000259" key="7">
    <source>
        <dbReference type="Pfam" id="PF14322"/>
    </source>
</evidence>
<dbReference type="InterPro" id="IPR012944">
    <property type="entry name" value="SusD_RagB_dom"/>
</dbReference>
<reference evidence="8 9" key="1">
    <citation type="journal article" date="2015" name="Science">
        <title>Genetic determinants of in vivo fitness and diet responsiveness in multiple human gut Bacteroides.</title>
        <authorList>
            <person name="Wu M."/>
            <person name="McNulty N.P."/>
            <person name="Rodionov D.A."/>
            <person name="Khoroshkin M.S."/>
            <person name="Griffin N.W."/>
            <person name="Cheng J."/>
            <person name="Latreille P."/>
            <person name="Kerstetter R.A."/>
            <person name="Terrapon N."/>
            <person name="Henrissat B."/>
            <person name="Osterman A.L."/>
            <person name="Gordon J.I."/>
        </authorList>
    </citation>
    <scope>NUCLEOTIDE SEQUENCE [LARGE SCALE GENOMIC DNA]</scope>
    <source>
        <strain evidence="8 9">WH2</strain>
    </source>
</reference>
<dbReference type="RefSeq" id="WP_029429178.1">
    <property type="nucleotide sequence ID" value="NZ_CP012801.1"/>
</dbReference>
<protein>
    <submittedName>
        <fullName evidence="8">SusD family protein</fullName>
    </submittedName>
</protein>
<proteinExistence type="inferred from homology"/>
<dbReference type="Pfam" id="PF14322">
    <property type="entry name" value="SusD-like_3"/>
    <property type="match status" value="1"/>
</dbReference>
<feature type="domain" description="SusD-like N-terminal" evidence="7">
    <location>
        <begin position="22"/>
        <end position="213"/>
    </location>
</feature>
<dbReference type="Proteomes" id="UP000061809">
    <property type="component" value="Chromosome"/>
</dbReference>
<sequence length="507" mass="58014">MKIITKIVAVCCLWGLSSCDSYLDVNQPSIYTDQSLYKTPADCEASIAGVYSQLQTVYNRNYLEAIVLREDAIKNMNNNITRFTDTSTEKTWETAWKSLWVLVSRSNKILDNIDRVVFSDEDQKNHIKGEAYAMRGLAYLQFAWCWGGSPLITTDLSLAELRKVKRSSQEETYQQAIKDFELAYDLLPEKRSGTEVGRITKYAMAGMLGRTYLYMHNPAKAVEWLELIIAKEPALYKMADNYEDCFDDKFDNTSERVWEVQYMGDSTGKALGISQTFNSMLLASSINLEKDAPFLHNVTFKGPSGTAQVSESIWGEGVYEEGDIRRAATMVNNLYYDKDYQHADTYTARKFLKATQTKPGSYDEWGNNISILRYTDVKLMYAEALNEVGYAENITTILSIINEVRKRAGLEAIDATRLNSKQATFDYIVHERFIEFCYEGLRWPDLIRWGLAEEAMKKHFSLKNEGFNTATQTPMYAMEKRNLLAPIPQSEINAYGDGTIMWQNPEY</sequence>
<dbReference type="GO" id="GO:0009279">
    <property type="term" value="C:cell outer membrane"/>
    <property type="evidence" value="ECO:0007669"/>
    <property type="project" value="UniProtKB-SubCell"/>
</dbReference>
<evidence type="ECO:0000313" key="9">
    <source>
        <dbReference type="Proteomes" id="UP000061809"/>
    </source>
</evidence>
<gene>
    <name evidence="8" type="ORF">BcellWH2_01571</name>
</gene>
<dbReference type="InterPro" id="IPR011990">
    <property type="entry name" value="TPR-like_helical_dom_sf"/>
</dbReference>
<name>A0A0P0GD28_9BACE</name>
<dbReference type="Gene3D" id="1.25.40.390">
    <property type="match status" value="1"/>
</dbReference>
<dbReference type="SUPFAM" id="SSF48452">
    <property type="entry name" value="TPR-like"/>
    <property type="match status" value="1"/>
</dbReference>
<evidence type="ECO:0000256" key="5">
    <source>
        <dbReference type="ARBA" id="ARBA00023237"/>
    </source>
</evidence>